<proteinExistence type="predicted"/>
<dbReference type="EMBL" id="UYSU01032642">
    <property type="protein sequence ID" value="VDL90134.1"/>
    <property type="molecule type" value="Genomic_DNA"/>
</dbReference>
<dbReference type="AlphaFoldDB" id="A0A183SHQ1"/>
<accession>A0A183SHQ1</accession>
<keyword evidence="2" id="KW-1185">Reference proteome</keyword>
<dbReference type="WBParaSite" id="SSLN_0000387001-mRNA-1">
    <property type="protein sequence ID" value="SSLN_0000387001-mRNA-1"/>
    <property type="gene ID" value="SSLN_0000387001"/>
</dbReference>
<protein>
    <submittedName>
        <fullName evidence="3">FBD domain-containing protein</fullName>
    </submittedName>
</protein>
<evidence type="ECO:0000313" key="2">
    <source>
        <dbReference type="Proteomes" id="UP000275846"/>
    </source>
</evidence>
<evidence type="ECO:0000313" key="3">
    <source>
        <dbReference type="WBParaSite" id="SSLN_0000387001-mRNA-1"/>
    </source>
</evidence>
<sequence length="106" mass="12584">MFKNLTHLPFEVRLAEIGLLPLNSRRKRVDLIQTYRIARGPDFTLEFDGFIKLAEKEHLRVHPFKLQRKLVHMEVQWNAFSWRNFGAWNGHPDEVILSETVEIVKC</sequence>
<dbReference type="OrthoDB" id="10063766at2759"/>
<reference evidence="1 2" key="2">
    <citation type="submission" date="2018-11" db="EMBL/GenBank/DDBJ databases">
        <authorList>
            <consortium name="Pathogen Informatics"/>
        </authorList>
    </citation>
    <scope>NUCLEOTIDE SEQUENCE [LARGE SCALE GENOMIC DNA]</scope>
    <source>
        <strain evidence="1 2">NST_G2</strain>
    </source>
</reference>
<evidence type="ECO:0000313" key="1">
    <source>
        <dbReference type="EMBL" id="VDL90134.1"/>
    </source>
</evidence>
<dbReference type="Proteomes" id="UP000275846">
    <property type="component" value="Unassembled WGS sequence"/>
</dbReference>
<name>A0A183SHQ1_SCHSO</name>
<gene>
    <name evidence="1" type="ORF">SSLN_LOCUS3749</name>
</gene>
<reference evidence="3" key="1">
    <citation type="submission" date="2016-06" db="UniProtKB">
        <authorList>
            <consortium name="WormBaseParasite"/>
        </authorList>
    </citation>
    <scope>IDENTIFICATION</scope>
</reference>
<organism evidence="3">
    <name type="scientific">Schistocephalus solidus</name>
    <name type="common">Tapeworm</name>
    <dbReference type="NCBI Taxonomy" id="70667"/>
    <lineage>
        <taxon>Eukaryota</taxon>
        <taxon>Metazoa</taxon>
        <taxon>Spiralia</taxon>
        <taxon>Lophotrochozoa</taxon>
        <taxon>Platyhelminthes</taxon>
        <taxon>Cestoda</taxon>
        <taxon>Eucestoda</taxon>
        <taxon>Diphyllobothriidea</taxon>
        <taxon>Diphyllobothriidae</taxon>
        <taxon>Schistocephalus</taxon>
    </lineage>
</organism>